<name>A0A438DFY5_VITVI</name>
<keyword evidence="4 5" id="KW-0472">Membrane</keyword>
<organism evidence="6 7">
    <name type="scientific">Vitis vinifera</name>
    <name type="common">Grape</name>
    <dbReference type="NCBI Taxonomy" id="29760"/>
    <lineage>
        <taxon>Eukaryota</taxon>
        <taxon>Viridiplantae</taxon>
        <taxon>Streptophyta</taxon>
        <taxon>Embryophyta</taxon>
        <taxon>Tracheophyta</taxon>
        <taxon>Spermatophyta</taxon>
        <taxon>Magnoliopsida</taxon>
        <taxon>eudicotyledons</taxon>
        <taxon>Gunneridae</taxon>
        <taxon>Pentapetalae</taxon>
        <taxon>rosids</taxon>
        <taxon>Vitales</taxon>
        <taxon>Vitaceae</taxon>
        <taxon>Viteae</taxon>
        <taxon>Vitis</taxon>
    </lineage>
</organism>
<evidence type="ECO:0000256" key="2">
    <source>
        <dbReference type="ARBA" id="ARBA00022692"/>
    </source>
</evidence>
<reference evidence="6 7" key="1">
    <citation type="journal article" date="2018" name="PLoS Genet.">
        <title>Population sequencing reveals clonal diversity and ancestral inbreeding in the grapevine cultivar Chardonnay.</title>
        <authorList>
            <person name="Roach M.J."/>
            <person name="Johnson D.L."/>
            <person name="Bohlmann J."/>
            <person name="van Vuuren H.J."/>
            <person name="Jones S.J."/>
            <person name="Pretorius I.S."/>
            <person name="Schmidt S.A."/>
            <person name="Borneman A.R."/>
        </authorList>
    </citation>
    <scope>NUCLEOTIDE SEQUENCE [LARGE SCALE GENOMIC DNA]</scope>
    <source>
        <strain evidence="7">cv. Chardonnay</strain>
        <tissue evidence="6">Leaf</tissue>
    </source>
</reference>
<evidence type="ECO:0000256" key="5">
    <source>
        <dbReference type="SAM" id="Phobius"/>
    </source>
</evidence>
<evidence type="ECO:0000256" key="1">
    <source>
        <dbReference type="ARBA" id="ARBA00004141"/>
    </source>
</evidence>
<comment type="subcellular location">
    <subcellularLocation>
        <location evidence="1">Membrane</location>
        <topology evidence="1">Multi-pass membrane protein</topology>
    </subcellularLocation>
</comment>
<dbReference type="PANTHER" id="PTHR23423">
    <property type="entry name" value="ORGANIC SOLUTE TRANSPORTER-RELATED"/>
    <property type="match status" value="1"/>
</dbReference>
<evidence type="ECO:0000313" key="6">
    <source>
        <dbReference type="EMBL" id="RVW34339.1"/>
    </source>
</evidence>
<comment type="caution">
    <text evidence="6">The sequence shown here is derived from an EMBL/GenBank/DDBJ whole genome shotgun (WGS) entry which is preliminary data.</text>
</comment>
<dbReference type="Proteomes" id="UP000288805">
    <property type="component" value="Unassembled WGS sequence"/>
</dbReference>
<dbReference type="GO" id="GO:0016020">
    <property type="term" value="C:membrane"/>
    <property type="evidence" value="ECO:0007669"/>
    <property type="project" value="UniProtKB-SubCell"/>
</dbReference>
<keyword evidence="3 5" id="KW-1133">Transmembrane helix</keyword>
<evidence type="ECO:0000313" key="7">
    <source>
        <dbReference type="Proteomes" id="UP000288805"/>
    </source>
</evidence>
<accession>A0A438DFY5</accession>
<dbReference type="InterPro" id="IPR005178">
    <property type="entry name" value="Ostalpha/TMEM184C"/>
</dbReference>
<proteinExistence type="predicted"/>
<keyword evidence="2 5" id="KW-0812">Transmembrane</keyword>
<feature type="transmembrane region" description="Helical" evidence="5">
    <location>
        <begin position="37"/>
        <end position="58"/>
    </location>
</feature>
<dbReference type="EMBL" id="QGNW01001643">
    <property type="protein sequence ID" value="RVW34339.1"/>
    <property type="molecule type" value="Genomic_DNA"/>
</dbReference>
<protein>
    <submittedName>
        <fullName evidence="6">Uncharacterized protein</fullName>
    </submittedName>
</protein>
<dbReference type="Pfam" id="PF03619">
    <property type="entry name" value="Solute_trans_a"/>
    <property type="match status" value="1"/>
</dbReference>
<evidence type="ECO:0000256" key="4">
    <source>
        <dbReference type="ARBA" id="ARBA00023136"/>
    </source>
</evidence>
<gene>
    <name evidence="6" type="ORF">CK203_100978</name>
</gene>
<evidence type="ECO:0000256" key="3">
    <source>
        <dbReference type="ARBA" id="ARBA00022989"/>
    </source>
</evidence>
<dbReference type="AlphaFoldDB" id="A0A438DFY5"/>
<sequence>MLCVLEGVLHFKFSLVDSLHRVYKSLWILRRPVYEAWVIYNFLSLCLAWVGGPGAVVLSLSGRNLKPAWCLMTCCFPPLPLDG</sequence>